<keyword evidence="2" id="KW-0472">Membrane</keyword>
<feature type="transmembrane region" description="Helical" evidence="2">
    <location>
        <begin position="46"/>
        <end position="65"/>
    </location>
</feature>
<name>A0A853AFL3_9PSEU</name>
<evidence type="ECO:0000313" key="3">
    <source>
        <dbReference type="EMBL" id="NYI83332.1"/>
    </source>
</evidence>
<evidence type="ECO:0000256" key="2">
    <source>
        <dbReference type="SAM" id="Phobius"/>
    </source>
</evidence>
<gene>
    <name evidence="3" type="ORF">HNR68_001962</name>
</gene>
<evidence type="ECO:0008006" key="5">
    <source>
        <dbReference type="Google" id="ProtNLM"/>
    </source>
</evidence>
<keyword evidence="4" id="KW-1185">Reference proteome</keyword>
<feature type="transmembrane region" description="Helical" evidence="2">
    <location>
        <begin position="71"/>
        <end position="92"/>
    </location>
</feature>
<proteinExistence type="predicted"/>
<keyword evidence="2" id="KW-1133">Transmembrane helix</keyword>
<keyword evidence="2" id="KW-0812">Transmembrane</keyword>
<accession>A0A853AFL3</accession>
<feature type="region of interest" description="Disordered" evidence="1">
    <location>
        <begin position="94"/>
        <end position="138"/>
    </location>
</feature>
<dbReference type="RefSeq" id="WP_179719728.1">
    <property type="nucleotide sequence ID" value="NZ_BAABFH010000001.1"/>
</dbReference>
<protein>
    <recommendedName>
        <fullName evidence="5">DUF3040 domain-containing protein</fullName>
    </recommendedName>
</protein>
<dbReference type="InterPro" id="IPR021401">
    <property type="entry name" value="DUF3040"/>
</dbReference>
<comment type="caution">
    <text evidence="3">The sequence shown here is derived from an EMBL/GenBank/DDBJ whole genome shotgun (WGS) entry which is preliminary data.</text>
</comment>
<evidence type="ECO:0000313" key="4">
    <source>
        <dbReference type="Proteomes" id="UP000587002"/>
    </source>
</evidence>
<dbReference type="EMBL" id="JACCFJ010000001">
    <property type="protein sequence ID" value="NYI83332.1"/>
    <property type="molecule type" value="Genomic_DNA"/>
</dbReference>
<dbReference type="Proteomes" id="UP000587002">
    <property type="component" value="Unassembled WGS sequence"/>
</dbReference>
<dbReference type="Pfam" id="PF11239">
    <property type="entry name" value="DUF3040"/>
    <property type="match status" value="1"/>
</dbReference>
<organism evidence="3 4">
    <name type="scientific">Saccharopolyspora hordei</name>
    <dbReference type="NCBI Taxonomy" id="1838"/>
    <lineage>
        <taxon>Bacteria</taxon>
        <taxon>Bacillati</taxon>
        <taxon>Actinomycetota</taxon>
        <taxon>Actinomycetes</taxon>
        <taxon>Pseudonocardiales</taxon>
        <taxon>Pseudonocardiaceae</taxon>
        <taxon>Saccharopolyspora</taxon>
    </lineage>
</organism>
<evidence type="ECO:0000256" key="1">
    <source>
        <dbReference type="SAM" id="MobiDB-lite"/>
    </source>
</evidence>
<feature type="compositionally biased region" description="Basic and acidic residues" evidence="1">
    <location>
        <begin position="127"/>
        <end position="138"/>
    </location>
</feature>
<dbReference type="AlphaFoldDB" id="A0A853AFL3"/>
<sequence length="138" mass="15225">MPLSEHEQRQLEQIERALYAEDPKFVSTVRGGRLHRPSRRRRMQGIAVFALGLALLVVGAVIPALRPAEIPVLSVVGFLVMFGGAVMVLTALRGGDDMDPAPEDGSGGRSPKRGPNRSAGRGSFTQRMEERFRKRFEQ</sequence>
<reference evidence="3 4" key="1">
    <citation type="submission" date="2020-07" db="EMBL/GenBank/DDBJ databases">
        <title>Sequencing the genomes of 1000 actinobacteria strains.</title>
        <authorList>
            <person name="Klenk H.-P."/>
        </authorList>
    </citation>
    <scope>NUCLEOTIDE SEQUENCE [LARGE SCALE GENOMIC DNA]</scope>
    <source>
        <strain evidence="3 4">DSM 44065</strain>
    </source>
</reference>